<evidence type="ECO:0000313" key="2">
    <source>
        <dbReference type="EMBL" id="KAF0041722.1"/>
    </source>
</evidence>
<gene>
    <name evidence="2" type="ORF">F2P81_005254</name>
</gene>
<name>A0A6A4TI09_SCOMX</name>
<dbReference type="EMBL" id="VEVO01000005">
    <property type="protein sequence ID" value="KAF0041722.1"/>
    <property type="molecule type" value="Genomic_DNA"/>
</dbReference>
<proteinExistence type="predicted"/>
<feature type="compositionally biased region" description="Acidic residues" evidence="1">
    <location>
        <begin position="45"/>
        <end position="60"/>
    </location>
</feature>
<dbReference type="Proteomes" id="UP000438429">
    <property type="component" value="Unassembled WGS sequence"/>
</dbReference>
<feature type="compositionally biased region" description="Basic and acidic residues" evidence="1">
    <location>
        <begin position="31"/>
        <end position="44"/>
    </location>
</feature>
<protein>
    <submittedName>
        <fullName evidence="2">Uncharacterized protein</fullName>
    </submittedName>
</protein>
<organism evidence="2 3">
    <name type="scientific">Scophthalmus maximus</name>
    <name type="common">Turbot</name>
    <name type="synonym">Psetta maxima</name>
    <dbReference type="NCBI Taxonomy" id="52904"/>
    <lineage>
        <taxon>Eukaryota</taxon>
        <taxon>Metazoa</taxon>
        <taxon>Chordata</taxon>
        <taxon>Craniata</taxon>
        <taxon>Vertebrata</taxon>
        <taxon>Euteleostomi</taxon>
        <taxon>Actinopterygii</taxon>
        <taxon>Neopterygii</taxon>
        <taxon>Teleostei</taxon>
        <taxon>Neoteleostei</taxon>
        <taxon>Acanthomorphata</taxon>
        <taxon>Carangaria</taxon>
        <taxon>Pleuronectiformes</taxon>
        <taxon>Pleuronectoidei</taxon>
        <taxon>Scophthalmidae</taxon>
        <taxon>Scophthalmus</taxon>
    </lineage>
</organism>
<comment type="caution">
    <text evidence="2">The sequence shown here is derived from an EMBL/GenBank/DDBJ whole genome shotgun (WGS) entry which is preliminary data.</text>
</comment>
<dbReference type="AlphaFoldDB" id="A0A6A4TI09"/>
<sequence length="67" mass="7800">MLTSPWLSSVDEQWCCSSARSLRSTVASCGLRDKTPQRHQRNQEGEEAEEEAEEEEEEEEERNRSRS</sequence>
<accession>A0A6A4TI09</accession>
<evidence type="ECO:0000256" key="1">
    <source>
        <dbReference type="SAM" id="MobiDB-lite"/>
    </source>
</evidence>
<evidence type="ECO:0000313" key="3">
    <source>
        <dbReference type="Proteomes" id="UP000438429"/>
    </source>
</evidence>
<feature type="region of interest" description="Disordered" evidence="1">
    <location>
        <begin position="30"/>
        <end position="67"/>
    </location>
</feature>
<reference evidence="2 3" key="1">
    <citation type="submission" date="2019-06" db="EMBL/GenBank/DDBJ databases">
        <title>Draft genomes of female and male turbot (Scophthalmus maximus).</title>
        <authorList>
            <person name="Xu H."/>
            <person name="Xu X.-W."/>
            <person name="Shao C."/>
            <person name="Chen S."/>
        </authorList>
    </citation>
    <scope>NUCLEOTIDE SEQUENCE [LARGE SCALE GENOMIC DNA]</scope>
    <source>
        <strain evidence="2">Ysfricsl-2016a</strain>
        <tissue evidence="2">Blood</tissue>
    </source>
</reference>